<dbReference type="EMBL" id="CAJOBG010039336">
    <property type="protein sequence ID" value="CAF4384813.1"/>
    <property type="molecule type" value="Genomic_DNA"/>
</dbReference>
<gene>
    <name evidence="5" type="ORF">BYL167_LOCUS46798</name>
    <name evidence="2" type="ORF">GIL414_LOCUS25698</name>
    <name evidence="4" type="ORF">OVN521_LOCUS33932</name>
    <name evidence="1" type="ORF">SMN809_LOCUS18597</name>
    <name evidence="3" type="ORF">UXM345_LOCUS35076</name>
</gene>
<accession>A0A820N7H6</accession>
<comment type="caution">
    <text evidence="4">The sequence shown here is derived from an EMBL/GenBank/DDBJ whole genome shotgun (WGS) entry which is preliminary data.</text>
</comment>
<sequence length="154" mass="17425">MGSDRCLLEDCSTWGDEIKTCVETLSTCSNRFRGMNDKLNNNDPMSLRAFWCAHVTLCALGARRNVTLGARTGMGTDTCATMRVHVNIVLNEFIDQTENVCDKEENNQCSHDLSTIDSISLDYNLLNELLIKKLTFNEYLNLLDHLIDKKILNC</sequence>
<evidence type="ECO:0000313" key="6">
    <source>
        <dbReference type="Proteomes" id="UP000663866"/>
    </source>
</evidence>
<evidence type="ECO:0000313" key="4">
    <source>
        <dbReference type="EMBL" id="CAF4384813.1"/>
    </source>
</evidence>
<dbReference type="Proteomes" id="UP000681720">
    <property type="component" value="Unassembled WGS sequence"/>
</dbReference>
<dbReference type="EMBL" id="CAJOBF010013716">
    <property type="protein sequence ID" value="CAF4332520.1"/>
    <property type="molecule type" value="Genomic_DNA"/>
</dbReference>
<keyword evidence="6" id="KW-1185">Reference proteome</keyword>
<dbReference type="Proteomes" id="UP000663842">
    <property type="component" value="Unassembled WGS sequence"/>
</dbReference>
<evidence type="ECO:0000313" key="3">
    <source>
        <dbReference type="EMBL" id="CAF4332520.1"/>
    </source>
</evidence>
<dbReference type="EMBL" id="CAJOBJ010035630">
    <property type="protein sequence ID" value="CAF4297771.1"/>
    <property type="molecule type" value="Genomic_DNA"/>
</dbReference>
<dbReference type="AlphaFoldDB" id="A0A820N7H6"/>
<evidence type="ECO:0000313" key="5">
    <source>
        <dbReference type="EMBL" id="CAF4768113.1"/>
    </source>
</evidence>
<protein>
    <submittedName>
        <fullName evidence="4">Uncharacterized protein</fullName>
    </submittedName>
</protein>
<name>A0A820N7H6_9BILA</name>
<dbReference type="EMBL" id="CAJOBI010009002">
    <property type="protein sequence ID" value="CAF4127454.1"/>
    <property type="molecule type" value="Genomic_DNA"/>
</dbReference>
<dbReference type="Proteomes" id="UP000676336">
    <property type="component" value="Unassembled WGS sequence"/>
</dbReference>
<evidence type="ECO:0000313" key="2">
    <source>
        <dbReference type="EMBL" id="CAF4297771.1"/>
    </source>
</evidence>
<reference evidence="4" key="1">
    <citation type="submission" date="2021-02" db="EMBL/GenBank/DDBJ databases">
        <authorList>
            <person name="Nowell W R."/>
        </authorList>
    </citation>
    <scope>NUCLEOTIDE SEQUENCE</scope>
</reference>
<evidence type="ECO:0000313" key="1">
    <source>
        <dbReference type="EMBL" id="CAF4127454.1"/>
    </source>
</evidence>
<organism evidence="4 6">
    <name type="scientific">Rotaria magnacalcarata</name>
    <dbReference type="NCBI Taxonomy" id="392030"/>
    <lineage>
        <taxon>Eukaryota</taxon>
        <taxon>Metazoa</taxon>
        <taxon>Spiralia</taxon>
        <taxon>Gnathifera</taxon>
        <taxon>Rotifera</taxon>
        <taxon>Eurotatoria</taxon>
        <taxon>Bdelloidea</taxon>
        <taxon>Philodinida</taxon>
        <taxon>Philodinidae</taxon>
        <taxon>Rotaria</taxon>
    </lineage>
</organism>
<dbReference type="Proteomes" id="UP000681967">
    <property type="component" value="Unassembled WGS sequence"/>
</dbReference>
<proteinExistence type="predicted"/>
<dbReference type="EMBL" id="CAJOBH010133123">
    <property type="protein sequence ID" value="CAF4768113.1"/>
    <property type="molecule type" value="Genomic_DNA"/>
</dbReference>
<dbReference type="Proteomes" id="UP000663866">
    <property type="component" value="Unassembled WGS sequence"/>
</dbReference>